<dbReference type="GO" id="GO:0008830">
    <property type="term" value="F:dTDP-4-dehydrorhamnose 3,5-epimerase activity"/>
    <property type="evidence" value="ECO:0007669"/>
    <property type="project" value="InterPro"/>
</dbReference>
<organism evidence="5 6">
    <name type="scientific">Streptomyces olivoverticillatus</name>
    <dbReference type="NCBI Taxonomy" id="66427"/>
    <lineage>
        <taxon>Bacteria</taxon>
        <taxon>Bacillati</taxon>
        <taxon>Actinomycetota</taxon>
        <taxon>Actinomycetes</taxon>
        <taxon>Kitasatosporales</taxon>
        <taxon>Streptomycetaceae</taxon>
        <taxon>Streptomyces</taxon>
    </lineage>
</organism>
<comment type="caution">
    <text evidence="5">The sequence shown here is derived from an EMBL/GenBank/DDBJ whole genome shotgun (WGS) entry which is preliminary data.</text>
</comment>
<dbReference type="InterPro" id="IPR011051">
    <property type="entry name" value="RmlC_Cupin_sf"/>
</dbReference>
<feature type="active site" description="Proton donor" evidence="3">
    <location>
        <position position="138"/>
    </location>
</feature>
<feature type="active site" description="Proton acceptor" evidence="3">
    <location>
        <position position="68"/>
    </location>
</feature>
<dbReference type="Gene3D" id="2.60.120.10">
    <property type="entry name" value="Jelly Rolls"/>
    <property type="match status" value="1"/>
</dbReference>
<accession>A0A7W7PJF1</accession>
<proteinExistence type="inferred from homology"/>
<dbReference type="SUPFAM" id="SSF51182">
    <property type="entry name" value="RmlC-like cupins"/>
    <property type="match status" value="1"/>
</dbReference>
<dbReference type="InterPro" id="IPR000888">
    <property type="entry name" value="RmlC-like"/>
</dbReference>
<dbReference type="EMBL" id="JACHJH010000003">
    <property type="protein sequence ID" value="MBB4893136.1"/>
    <property type="molecule type" value="Genomic_DNA"/>
</dbReference>
<dbReference type="PANTHER" id="PTHR21047:SF2">
    <property type="entry name" value="THYMIDINE DIPHOSPHO-4-KETO-RHAMNOSE 3,5-EPIMERASE"/>
    <property type="match status" value="1"/>
</dbReference>
<dbReference type="Pfam" id="PF00908">
    <property type="entry name" value="dTDP_sugar_isom"/>
    <property type="match status" value="1"/>
</dbReference>
<sequence>MTLIKQMEVTELKIPNAFRLTPDPIPDRRGRFHESLRAGALSEIIGYPFRVAQVNYSVSRRGTLRGIHATSLPPGQAKLVTCVRGAALDVCVDLRVGSPTFGAYEVTLQDEESGVSVYMADGLGHAFLALTDDVCMSYLCSEEYVHGTMIDVNALDPQLGIPWDLGCEPVMSDKDRAAPDVEEAAAAGLLPTYEECLAHYEELRMKG</sequence>
<evidence type="ECO:0000256" key="4">
    <source>
        <dbReference type="PIRSR" id="PIRSR600888-3"/>
    </source>
</evidence>
<dbReference type="Proteomes" id="UP000556084">
    <property type="component" value="Unassembled WGS sequence"/>
</dbReference>
<keyword evidence="2" id="KW-0413">Isomerase</keyword>
<keyword evidence="6" id="KW-1185">Reference proteome</keyword>
<dbReference type="GO" id="GO:0005829">
    <property type="term" value="C:cytosol"/>
    <property type="evidence" value="ECO:0007669"/>
    <property type="project" value="TreeGrafter"/>
</dbReference>
<evidence type="ECO:0000313" key="5">
    <source>
        <dbReference type="EMBL" id="MBB4893136.1"/>
    </source>
</evidence>
<reference evidence="5 6" key="1">
    <citation type="submission" date="2020-08" db="EMBL/GenBank/DDBJ databases">
        <title>Genomic Encyclopedia of Type Strains, Phase III (KMG-III): the genomes of soil and plant-associated and newly described type strains.</title>
        <authorList>
            <person name="Whitman W."/>
        </authorList>
    </citation>
    <scope>NUCLEOTIDE SEQUENCE [LARGE SCALE GENOMIC DNA]</scope>
    <source>
        <strain evidence="5 6">CECT 3266</strain>
    </source>
</reference>
<feature type="site" description="Participates in a stacking interaction with the thymidine ring of dTDP-4-oxo-6-deoxyglucose" evidence="4">
    <location>
        <position position="144"/>
    </location>
</feature>
<protein>
    <submittedName>
        <fullName evidence="5">NDP-hexose 3,5-(Or5-) epimerase</fullName>
    </submittedName>
</protein>
<evidence type="ECO:0000256" key="2">
    <source>
        <dbReference type="ARBA" id="ARBA00023235"/>
    </source>
</evidence>
<dbReference type="PANTHER" id="PTHR21047">
    <property type="entry name" value="DTDP-6-DEOXY-D-GLUCOSE-3,5 EPIMERASE"/>
    <property type="match status" value="1"/>
</dbReference>
<dbReference type="InterPro" id="IPR014710">
    <property type="entry name" value="RmlC-like_jellyroll"/>
</dbReference>
<evidence type="ECO:0000256" key="3">
    <source>
        <dbReference type="PIRSR" id="PIRSR600888-1"/>
    </source>
</evidence>
<comment type="similarity">
    <text evidence="1">Belongs to the dTDP-4-dehydrorhamnose 3,5-epimerase family.</text>
</comment>
<name>A0A7W7PJF1_9ACTN</name>
<evidence type="ECO:0000256" key="1">
    <source>
        <dbReference type="ARBA" id="ARBA00010154"/>
    </source>
</evidence>
<dbReference type="GO" id="GO:0000271">
    <property type="term" value="P:polysaccharide biosynthetic process"/>
    <property type="evidence" value="ECO:0007669"/>
    <property type="project" value="TreeGrafter"/>
</dbReference>
<dbReference type="GO" id="GO:0019305">
    <property type="term" value="P:dTDP-rhamnose biosynthetic process"/>
    <property type="evidence" value="ECO:0007669"/>
    <property type="project" value="TreeGrafter"/>
</dbReference>
<evidence type="ECO:0000313" key="6">
    <source>
        <dbReference type="Proteomes" id="UP000556084"/>
    </source>
</evidence>
<gene>
    <name evidence="5" type="ORF">FHS39_002167</name>
</gene>
<dbReference type="CDD" id="cd00438">
    <property type="entry name" value="cupin_RmlC"/>
    <property type="match status" value="1"/>
</dbReference>
<dbReference type="AlphaFoldDB" id="A0A7W7PJF1"/>